<evidence type="ECO:0000313" key="2">
    <source>
        <dbReference type="Proteomes" id="UP001377804"/>
    </source>
</evidence>
<proteinExistence type="predicted"/>
<name>A0ABU8SHF7_9LACO</name>
<organism evidence="1 2">
    <name type="scientific">Holzapfeliella saturejae</name>
    <dbReference type="NCBI Taxonomy" id="3082953"/>
    <lineage>
        <taxon>Bacteria</taxon>
        <taxon>Bacillati</taxon>
        <taxon>Bacillota</taxon>
        <taxon>Bacilli</taxon>
        <taxon>Lactobacillales</taxon>
        <taxon>Lactobacillaceae</taxon>
        <taxon>Holzapfeliella</taxon>
    </lineage>
</organism>
<dbReference type="EMBL" id="JAWMWG010000003">
    <property type="protein sequence ID" value="MEJ6348781.1"/>
    <property type="molecule type" value="Genomic_DNA"/>
</dbReference>
<evidence type="ECO:0000313" key="1">
    <source>
        <dbReference type="EMBL" id="MEJ6348781.1"/>
    </source>
</evidence>
<dbReference type="RefSeq" id="WP_339970284.1">
    <property type="nucleotide sequence ID" value="NZ_JAWMWG010000003.1"/>
</dbReference>
<protein>
    <submittedName>
        <fullName evidence="1">Uncharacterized protein</fullName>
    </submittedName>
</protein>
<sequence>MQKATQRQDIAFQSWMNQQVKATKGSGKNVKPYYKNFKELYDLESEIESIKERYDSSFKSTQSKKQSVEQTINQRIEEFYKRKEDENG</sequence>
<dbReference type="Proteomes" id="UP001377804">
    <property type="component" value="Unassembled WGS sequence"/>
</dbReference>
<reference evidence="1 2" key="1">
    <citation type="submission" date="2023-10" db="EMBL/GenBank/DDBJ databases">
        <title>Holzapfeliella saturejae sp. nov. isolated from Satureja montana flowers.</title>
        <authorList>
            <person name="Alcantara C."/>
            <person name="Zuniga M."/>
            <person name="Landete J.M."/>
            <person name="Monedero V."/>
        </authorList>
    </citation>
    <scope>NUCLEOTIDE SEQUENCE [LARGE SCALE GENOMIC DNA]</scope>
    <source>
        <strain evidence="1 2">He02</strain>
    </source>
</reference>
<comment type="caution">
    <text evidence="1">The sequence shown here is derived from an EMBL/GenBank/DDBJ whole genome shotgun (WGS) entry which is preliminary data.</text>
</comment>
<keyword evidence="2" id="KW-1185">Reference proteome</keyword>
<gene>
    <name evidence="1" type="ORF">R4Y45_06065</name>
</gene>
<accession>A0ABU8SHF7</accession>